<feature type="domain" description="Retropepsin-like aspartic endopeptidase" evidence="3">
    <location>
        <begin position="107"/>
        <end position="227"/>
    </location>
</feature>
<evidence type="ECO:0000313" key="4">
    <source>
        <dbReference type="EMBL" id="GAL03323.1"/>
    </source>
</evidence>
<comment type="caution">
    <text evidence="4">The sequence shown here is derived from an EMBL/GenBank/DDBJ whole genome shotgun (WGS) entry which is preliminary data.</text>
</comment>
<accession>A0A090QM52</accession>
<evidence type="ECO:0000256" key="1">
    <source>
        <dbReference type="SAM" id="MobiDB-lite"/>
    </source>
</evidence>
<evidence type="ECO:0000256" key="2">
    <source>
        <dbReference type="SAM" id="SignalP"/>
    </source>
</evidence>
<dbReference type="PANTHER" id="PTHR38037:SF2">
    <property type="entry name" value="ATP-DEPENDENT ZINC PROTEASE DOMAIN-CONTAINING PROTEIN-RELATED"/>
    <property type="match status" value="1"/>
</dbReference>
<dbReference type="eggNOG" id="COG4067">
    <property type="taxonomic scope" value="Bacteria"/>
</dbReference>
<dbReference type="AlphaFoldDB" id="A0A090QM52"/>
<gene>
    <name evidence="4" type="ORF">JCM19237_6216</name>
</gene>
<sequence length="229" mass="24904">MNRRLAWLSAVLLLAGCAQNTSSQQEGATTDPDMMPDDMIYPPSQGKTTAPKTTPTSTSSESVLPEPEVTLPPKAVEPPPLIAKPETPKPKPKPQPVVRVTPDGKLILGREEWVMFPQANNPVKATVDEGAAMSSIGVTGLTAFERDGKEWVKFKTGGKQVELPVERWMKPKNGQDREAVVKLSAKLGDLNELTEFVLKAGKGIVLGVNFIRDVAIVDTKRQFVQPKVK</sequence>
<dbReference type="STRING" id="754436.JCM19237_6216"/>
<dbReference type="Proteomes" id="UP000029227">
    <property type="component" value="Unassembled WGS sequence"/>
</dbReference>
<dbReference type="SUPFAM" id="SSF50630">
    <property type="entry name" value="Acid proteases"/>
    <property type="match status" value="1"/>
</dbReference>
<organism evidence="4 5">
    <name type="scientific">Photobacterium aphoticum</name>
    <dbReference type="NCBI Taxonomy" id="754436"/>
    <lineage>
        <taxon>Bacteria</taxon>
        <taxon>Pseudomonadati</taxon>
        <taxon>Pseudomonadota</taxon>
        <taxon>Gammaproteobacteria</taxon>
        <taxon>Vibrionales</taxon>
        <taxon>Vibrionaceae</taxon>
        <taxon>Photobacterium</taxon>
    </lineage>
</organism>
<keyword evidence="2" id="KW-0732">Signal</keyword>
<evidence type="ECO:0000313" key="5">
    <source>
        <dbReference type="Proteomes" id="UP000029227"/>
    </source>
</evidence>
<feature type="signal peptide" evidence="2">
    <location>
        <begin position="1"/>
        <end position="23"/>
    </location>
</feature>
<dbReference type="PANTHER" id="PTHR38037">
    <property type="entry name" value="ZN_PROTEASE DOMAIN-CONTAINING PROTEIN"/>
    <property type="match status" value="1"/>
</dbReference>
<dbReference type="Pfam" id="PF05618">
    <property type="entry name" value="Zn_protease"/>
    <property type="match status" value="1"/>
</dbReference>
<evidence type="ECO:0000259" key="3">
    <source>
        <dbReference type="Pfam" id="PF05618"/>
    </source>
</evidence>
<dbReference type="EMBL" id="BBMN01000001">
    <property type="protein sequence ID" value="GAL03323.1"/>
    <property type="molecule type" value="Genomic_DNA"/>
</dbReference>
<reference evidence="4 5" key="1">
    <citation type="journal article" date="2014" name="Genome Announc.">
        <title>Draft Genome Sequences of Two Vibrionaceae Species, Vibrio ponticus C121 and Photobacterium aphoticum C119, Isolated as Coral Reef Microbiota.</title>
        <authorList>
            <person name="Al-saari N."/>
            <person name="Meirelles P.M."/>
            <person name="Mino S."/>
            <person name="Suda W."/>
            <person name="Oshima K."/>
            <person name="Hattori M."/>
            <person name="Ohkuma M."/>
            <person name="Thompson F.L."/>
            <person name="Gomez-Gil B."/>
            <person name="Sawabe T."/>
            <person name="Sawabe T."/>
        </authorList>
    </citation>
    <scope>NUCLEOTIDE SEQUENCE [LARGE SCALE GENOMIC DNA]</scope>
    <source>
        <strain evidence="4 5">JCM 19237</strain>
    </source>
</reference>
<name>A0A090QM52_9GAMM</name>
<proteinExistence type="predicted"/>
<protein>
    <recommendedName>
        <fullName evidence="3">Retropepsin-like aspartic endopeptidase domain-containing protein</fullName>
    </recommendedName>
</protein>
<feature type="chain" id="PRO_5001863080" description="Retropepsin-like aspartic endopeptidase domain-containing protein" evidence="2">
    <location>
        <begin position="24"/>
        <end position="229"/>
    </location>
</feature>
<feature type="region of interest" description="Disordered" evidence="1">
    <location>
        <begin position="20"/>
        <end position="99"/>
    </location>
</feature>
<feature type="compositionally biased region" description="Low complexity" evidence="1">
    <location>
        <begin position="31"/>
        <end position="69"/>
    </location>
</feature>
<dbReference type="InterPro" id="IPR021109">
    <property type="entry name" value="Peptidase_aspartic_dom_sf"/>
</dbReference>
<dbReference type="InterPro" id="IPR008503">
    <property type="entry name" value="Asp_endopeptidase"/>
</dbReference>
<dbReference type="PROSITE" id="PS51257">
    <property type="entry name" value="PROKAR_LIPOPROTEIN"/>
    <property type="match status" value="1"/>
</dbReference>
<dbReference type="Gene3D" id="2.40.70.10">
    <property type="entry name" value="Acid Proteases"/>
    <property type="match status" value="1"/>
</dbReference>